<dbReference type="SUPFAM" id="SSF53254">
    <property type="entry name" value="Phosphoglycerate mutase-like"/>
    <property type="match status" value="1"/>
</dbReference>
<evidence type="ECO:0000313" key="2">
    <source>
        <dbReference type="Proteomes" id="UP000746751"/>
    </source>
</evidence>
<dbReference type="EMBL" id="DYVF01000025">
    <property type="protein sequence ID" value="HJG30426.1"/>
    <property type="molecule type" value="Genomic_DNA"/>
</dbReference>
<accession>A0A921IPA1</accession>
<comment type="caution">
    <text evidence="1">The sequence shown here is derived from an EMBL/GenBank/DDBJ whole genome shotgun (WGS) entry which is preliminary data.</text>
</comment>
<protein>
    <submittedName>
        <fullName evidence="1">Histidine phosphatase family protein</fullName>
    </submittedName>
</protein>
<dbReference type="Pfam" id="PF00300">
    <property type="entry name" value="His_Phos_1"/>
    <property type="match status" value="1"/>
</dbReference>
<dbReference type="InterPro" id="IPR013078">
    <property type="entry name" value="His_Pase_superF_clade-1"/>
</dbReference>
<dbReference type="Gene3D" id="3.40.50.1240">
    <property type="entry name" value="Phosphoglycerate mutase-like"/>
    <property type="match status" value="1"/>
</dbReference>
<dbReference type="Proteomes" id="UP000746751">
    <property type="component" value="Unassembled WGS sequence"/>
</dbReference>
<reference evidence="1" key="1">
    <citation type="journal article" date="2021" name="PeerJ">
        <title>Extensive microbial diversity within the chicken gut microbiome revealed by metagenomics and culture.</title>
        <authorList>
            <person name="Gilroy R."/>
            <person name="Ravi A."/>
            <person name="Getino M."/>
            <person name="Pursley I."/>
            <person name="Horton D.L."/>
            <person name="Alikhan N.F."/>
            <person name="Baker D."/>
            <person name="Gharbi K."/>
            <person name="Hall N."/>
            <person name="Watson M."/>
            <person name="Adriaenssens E.M."/>
            <person name="Foster-Nyarko E."/>
            <person name="Jarju S."/>
            <person name="Secka A."/>
            <person name="Antonio M."/>
            <person name="Oren A."/>
            <person name="Chaudhuri R.R."/>
            <person name="La Ragione R."/>
            <person name="Hildebrand F."/>
            <person name="Pallen M.J."/>
        </authorList>
    </citation>
    <scope>NUCLEOTIDE SEQUENCE</scope>
    <source>
        <strain evidence="1">ChiGjej2B2-7701</strain>
    </source>
</reference>
<organism evidence="1 2">
    <name type="scientific">Collinsella ihumii</name>
    <dbReference type="NCBI Taxonomy" id="1720204"/>
    <lineage>
        <taxon>Bacteria</taxon>
        <taxon>Bacillati</taxon>
        <taxon>Actinomycetota</taxon>
        <taxon>Coriobacteriia</taxon>
        <taxon>Coriobacteriales</taxon>
        <taxon>Coriobacteriaceae</taxon>
        <taxon>Collinsella</taxon>
    </lineage>
</organism>
<dbReference type="InterPro" id="IPR029033">
    <property type="entry name" value="His_PPase_superfam"/>
</dbReference>
<dbReference type="AlphaFoldDB" id="A0A921IPA1"/>
<dbReference type="SMART" id="SM00855">
    <property type="entry name" value="PGAM"/>
    <property type="match status" value="1"/>
</dbReference>
<dbReference type="CDD" id="cd07067">
    <property type="entry name" value="HP_PGM_like"/>
    <property type="match status" value="1"/>
</dbReference>
<gene>
    <name evidence="1" type="ORF">K8U80_03400</name>
</gene>
<evidence type="ECO:0000313" key="1">
    <source>
        <dbReference type="EMBL" id="HJG30426.1"/>
    </source>
</evidence>
<name>A0A921IPA1_9ACTN</name>
<proteinExistence type="predicted"/>
<reference evidence="1" key="2">
    <citation type="submission" date="2021-09" db="EMBL/GenBank/DDBJ databases">
        <authorList>
            <person name="Gilroy R."/>
        </authorList>
    </citation>
    <scope>NUCLEOTIDE SEQUENCE</scope>
    <source>
        <strain evidence="1">ChiGjej2B2-7701</strain>
    </source>
</reference>
<sequence length="164" mass="17593">MIKKLILVRHGKAAPTAPGQADFDRELTDAGRAALASVDGFMRTFYLLDAHSASHATLWSSPAARAMQTAAEVNRALGGEIDTVPVDTLWEQDEEAFLQQLAETDADCLIAVGHIPFMNNMVERLTGITLSLKPGGMATIDLEEGGTSGALDWFVQGPPVKESR</sequence>